<dbReference type="Gene3D" id="3.40.50.300">
    <property type="entry name" value="P-loop containing nucleotide triphosphate hydrolases"/>
    <property type="match status" value="1"/>
</dbReference>
<evidence type="ECO:0000259" key="2">
    <source>
        <dbReference type="Pfam" id="PF24883"/>
    </source>
</evidence>
<keyword evidence="1" id="KW-0677">Repeat</keyword>
<organism evidence="3 4">
    <name type="scientific">Marasmius crinis-equi</name>
    <dbReference type="NCBI Taxonomy" id="585013"/>
    <lineage>
        <taxon>Eukaryota</taxon>
        <taxon>Fungi</taxon>
        <taxon>Dikarya</taxon>
        <taxon>Basidiomycota</taxon>
        <taxon>Agaricomycotina</taxon>
        <taxon>Agaricomycetes</taxon>
        <taxon>Agaricomycetidae</taxon>
        <taxon>Agaricales</taxon>
        <taxon>Marasmiineae</taxon>
        <taxon>Marasmiaceae</taxon>
        <taxon>Marasmius</taxon>
    </lineage>
</organism>
<evidence type="ECO:0000256" key="1">
    <source>
        <dbReference type="ARBA" id="ARBA00022737"/>
    </source>
</evidence>
<dbReference type="InterPro" id="IPR056884">
    <property type="entry name" value="NPHP3-like_N"/>
</dbReference>
<feature type="non-terminal residue" evidence="3">
    <location>
        <position position="787"/>
    </location>
</feature>
<name>A0ABR3F125_9AGAR</name>
<dbReference type="EMBL" id="JBAHYK010001237">
    <property type="protein sequence ID" value="KAL0568894.1"/>
    <property type="molecule type" value="Genomic_DNA"/>
</dbReference>
<dbReference type="InterPro" id="IPR027417">
    <property type="entry name" value="P-loop_NTPase"/>
</dbReference>
<protein>
    <recommendedName>
        <fullName evidence="2">Nephrocystin 3-like N-terminal domain-containing protein</fullName>
    </recommendedName>
</protein>
<accession>A0ABR3F125</accession>
<feature type="domain" description="Nephrocystin 3-like N-terminal" evidence="2">
    <location>
        <begin position="310"/>
        <end position="475"/>
    </location>
</feature>
<dbReference type="Proteomes" id="UP001465976">
    <property type="component" value="Unassembled WGS sequence"/>
</dbReference>
<dbReference type="PANTHER" id="PTHR10039">
    <property type="entry name" value="AMELOGENIN"/>
    <property type="match status" value="1"/>
</dbReference>
<gene>
    <name evidence="3" type="ORF">V5O48_013083</name>
</gene>
<evidence type="ECO:0000313" key="3">
    <source>
        <dbReference type="EMBL" id="KAL0568894.1"/>
    </source>
</evidence>
<dbReference type="PANTHER" id="PTHR10039:SF17">
    <property type="entry name" value="FUNGAL STAND N-TERMINAL GOODBYE DOMAIN-CONTAINING PROTEIN-RELATED"/>
    <property type="match status" value="1"/>
</dbReference>
<keyword evidence="4" id="KW-1185">Reference proteome</keyword>
<evidence type="ECO:0000313" key="4">
    <source>
        <dbReference type="Proteomes" id="UP001465976"/>
    </source>
</evidence>
<dbReference type="SUPFAM" id="SSF52540">
    <property type="entry name" value="P-loop containing nucleoside triphosphate hydrolases"/>
    <property type="match status" value="1"/>
</dbReference>
<reference evidence="3 4" key="1">
    <citation type="submission" date="2024-02" db="EMBL/GenBank/DDBJ databases">
        <title>A draft genome for the cacao thread blight pathogen Marasmius crinis-equi.</title>
        <authorList>
            <person name="Cohen S.P."/>
            <person name="Baruah I.K."/>
            <person name="Amoako-Attah I."/>
            <person name="Bukari Y."/>
            <person name="Meinhardt L.W."/>
            <person name="Bailey B.A."/>
        </authorList>
    </citation>
    <scope>NUCLEOTIDE SEQUENCE [LARGE SCALE GENOMIC DNA]</scope>
    <source>
        <strain evidence="3 4">GH-76</strain>
    </source>
</reference>
<comment type="caution">
    <text evidence="3">The sequence shown here is derived from an EMBL/GenBank/DDBJ whole genome shotgun (WGS) entry which is preliminary data.</text>
</comment>
<dbReference type="Pfam" id="PF24883">
    <property type="entry name" value="NPHP3_N"/>
    <property type="match status" value="1"/>
</dbReference>
<proteinExistence type="predicted"/>
<sequence>MDPSPVKPALPAARCDKATQADGSGAMPRIVVSDDQCQIATSLKDVHYTQPYTSPSSRLLVPQSVLSDDQHSGTISSKGVYGTPNASASTISLIPTRPPGPSPLLDAVSSHSQVYESTGESVGKVLTSIRPIADLLDRLAKVHPIVEVTWLIASSAYKALLAQHERDKEIVVLYDRMIQVYECATREDTLNRKREFSDLFDAMIKQSIDCCVFIANYSSGGYLRRLLGNVNASQKIQMFLDAFQKLESSFDSEQLRSNTVMAQVISDILVELRPQIEFINRSEKLRVLQTNEPLKARVPCLAGTRQKTLSEVVDWIIRGKESILWISGVAGCGKSSVMATLNDYLINLSPSRLATFIRFDRFELNSPSVFVRTLAEQLSRFDSRIGASIARVVDTRPQISNHTQLAEQFRALIRGPLDVEGAIRDEGPIVILVDALDECMQEPDGSIDFRQLLALLSDSTTFQDFPFLRFIVASRPEGSIRRAFRGRDHIRHFPLDITSPETLADIEYCLSSMFDNLYKTSPEFRNICTPEHVSALSRRASGLFIWAVTAFRFLERHPTKQRLDEILAITPPEDAITALTDLYKAVLSFISKEGREIKELICAVFGFILAFKTVKSNLDGELPTDPGLTPPVLCELLRHSGYDVGQDILLFLSKLASILPGELDHDRPLVFLHKSFDDFILDPVRSREYQIKLSDWHGRLSSACVSIVHSNISRANPEYGSLFRFASYYWFFASVKIHGDVNNIPHFMDILRKHLLRWIYVVRSGRREEGLERTGIAVDIDLRNMLM</sequence>